<dbReference type="Proteomes" id="UP000483362">
    <property type="component" value="Unassembled WGS sequence"/>
</dbReference>
<keyword evidence="2" id="KW-1185">Reference proteome</keyword>
<comment type="caution">
    <text evidence="1">The sequence shown here is derived from an EMBL/GenBank/DDBJ whole genome shotgun (WGS) entry which is preliminary data.</text>
</comment>
<dbReference type="AlphaFoldDB" id="A0A6L5XGU7"/>
<dbReference type="EMBL" id="VULT01000036">
    <property type="protein sequence ID" value="MSS18764.1"/>
    <property type="molecule type" value="Genomic_DNA"/>
</dbReference>
<evidence type="ECO:0000313" key="1">
    <source>
        <dbReference type="EMBL" id="MSS18764.1"/>
    </source>
</evidence>
<name>A0A6L5XGU7_9BACT</name>
<proteinExistence type="predicted"/>
<dbReference type="RefSeq" id="WP_154328206.1">
    <property type="nucleotide sequence ID" value="NZ_CP045696.1"/>
</dbReference>
<sequence length="367" mass="42073">MLEIDILYKNGVQLQNTTPEELLKIEPGQVVYFVPKDGMDQRSSILIMKFFQFLRKLHEDNNVKLFIAPTENKLLIGNFAGRSPKEVEIPYKVIVSNRNTIAGFAAEYFGDDINDIMSRIPSSVSSFGISILPIEPMIIHIDNNNNLPVVQQTDISTTEVPNAYYTELLPSQPQKETDRLKLISDYEVKIRQMLWDIDYLNMGDEINIKSIVDDIIAKKEKQLEYKLSIKASVRQKSGNVDCDIYVGDGIKLEFKAIHKALYMTFLMLENGLKINDVTDEFIELIQKIYNRLPDKSYKDGGLLYSNQMRPSTMRGYISEINRAVVKAIPGGRIGYRFSIVTEERNHPYIIKASTEEIRNQIKELFGL</sequence>
<accession>A0A6L5XGU7</accession>
<reference evidence="1 2" key="1">
    <citation type="submission" date="2019-08" db="EMBL/GenBank/DDBJ databases">
        <title>In-depth cultivation of the pig gut microbiome towards novel bacterial diversity and tailored functional studies.</title>
        <authorList>
            <person name="Wylensek D."/>
            <person name="Hitch T.C.A."/>
            <person name="Clavel T."/>
        </authorList>
    </citation>
    <scope>NUCLEOTIDE SEQUENCE [LARGE SCALE GENOMIC DNA]</scope>
    <source>
        <strain evidence="1 2">Oil-RF-744-WCA-WT-10</strain>
    </source>
</reference>
<evidence type="ECO:0000313" key="2">
    <source>
        <dbReference type="Proteomes" id="UP000483362"/>
    </source>
</evidence>
<organism evidence="1 2">
    <name type="scientific">Sodaliphilus pleomorphus</name>
    <dbReference type="NCBI Taxonomy" id="2606626"/>
    <lineage>
        <taxon>Bacteria</taxon>
        <taxon>Pseudomonadati</taxon>
        <taxon>Bacteroidota</taxon>
        <taxon>Bacteroidia</taxon>
        <taxon>Bacteroidales</taxon>
        <taxon>Muribaculaceae</taxon>
        <taxon>Sodaliphilus</taxon>
    </lineage>
</organism>
<protein>
    <submittedName>
        <fullName evidence="1">Uncharacterized protein</fullName>
    </submittedName>
</protein>
<gene>
    <name evidence="1" type="ORF">FYJ29_13500</name>
</gene>